<keyword evidence="2" id="KW-1185">Reference proteome</keyword>
<comment type="caution">
    <text evidence="1">The sequence shown here is derived from an EMBL/GenBank/DDBJ whole genome shotgun (WGS) entry which is preliminary data.</text>
</comment>
<organism evidence="1 2">
    <name type="scientific">Paramuricea clavata</name>
    <name type="common">Red gorgonian</name>
    <name type="synonym">Violescent sea-whip</name>
    <dbReference type="NCBI Taxonomy" id="317549"/>
    <lineage>
        <taxon>Eukaryota</taxon>
        <taxon>Metazoa</taxon>
        <taxon>Cnidaria</taxon>
        <taxon>Anthozoa</taxon>
        <taxon>Octocorallia</taxon>
        <taxon>Malacalcyonacea</taxon>
        <taxon>Plexauridae</taxon>
        <taxon>Paramuricea</taxon>
    </lineage>
</organism>
<name>A0A6S7JSF5_PARCT</name>
<evidence type="ECO:0000313" key="2">
    <source>
        <dbReference type="Proteomes" id="UP001152795"/>
    </source>
</evidence>
<dbReference type="Proteomes" id="UP001152795">
    <property type="component" value="Unassembled WGS sequence"/>
</dbReference>
<dbReference type="EMBL" id="CACRXK020010315">
    <property type="protein sequence ID" value="CAB4019141.1"/>
    <property type="molecule type" value="Genomic_DNA"/>
</dbReference>
<dbReference type="AlphaFoldDB" id="A0A6S7JSF5"/>
<sequence>NAWKEIAALHEGEGASVNSCKQRHENRWNVEGTSSCGDDEQCLTASSRGKTTPARETASVRKLCDQAAGKSDDLENSFRCKLIELSSLSSVFQPLHQRHARGELTTRYDVARTYGNSSVIEIECS</sequence>
<feature type="non-terminal residue" evidence="1">
    <location>
        <position position="125"/>
    </location>
</feature>
<gene>
    <name evidence="1" type="ORF">PACLA_8A071365</name>
</gene>
<evidence type="ECO:0000313" key="1">
    <source>
        <dbReference type="EMBL" id="CAB4019141.1"/>
    </source>
</evidence>
<reference evidence="1" key="1">
    <citation type="submission" date="2020-04" db="EMBL/GenBank/DDBJ databases">
        <authorList>
            <person name="Alioto T."/>
            <person name="Alioto T."/>
            <person name="Gomez Garrido J."/>
        </authorList>
    </citation>
    <scope>NUCLEOTIDE SEQUENCE</scope>
    <source>
        <strain evidence="1">A484AB</strain>
    </source>
</reference>
<protein>
    <submittedName>
        <fullName evidence="1">Uncharacterized protein</fullName>
    </submittedName>
</protein>
<accession>A0A6S7JSF5</accession>
<proteinExistence type="predicted"/>
<feature type="non-terminal residue" evidence="1">
    <location>
        <position position="1"/>
    </location>
</feature>